<dbReference type="PANTHER" id="PTHR10983">
    <property type="entry name" value="1-ACYLGLYCEROL-3-PHOSPHATE ACYLTRANSFERASE-RELATED"/>
    <property type="match status" value="1"/>
</dbReference>
<dbReference type="InterPro" id="IPR002123">
    <property type="entry name" value="Plipid/glycerol_acylTrfase"/>
</dbReference>
<feature type="domain" description="Phospholipid/glycerol acyltransferase" evidence="6">
    <location>
        <begin position="130"/>
        <end position="253"/>
    </location>
</feature>
<dbReference type="CDD" id="cd07990">
    <property type="entry name" value="LPLAT_LCLAT1-like"/>
    <property type="match status" value="1"/>
</dbReference>
<reference evidence="7 8" key="1">
    <citation type="submission" date="2019-09" db="EMBL/GenBank/DDBJ databases">
        <title>Draft genome of the ectomycorrhizal ascomycete Sphaerosporella brunnea.</title>
        <authorList>
            <consortium name="DOE Joint Genome Institute"/>
            <person name="Benucci G.M."/>
            <person name="Marozzi G."/>
            <person name="Antonielli L."/>
            <person name="Sanchez S."/>
            <person name="Marco P."/>
            <person name="Wang X."/>
            <person name="Falini L.B."/>
            <person name="Barry K."/>
            <person name="Haridas S."/>
            <person name="Lipzen A."/>
            <person name="Labutti K."/>
            <person name="Grigoriev I.V."/>
            <person name="Murat C."/>
            <person name="Martin F."/>
            <person name="Albertini E."/>
            <person name="Donnini D."/>
            <person name="Bonito G."/>
        </authorList>
    </citation>
    <scope>NUCLEOTIDE SEQUENCE [LARGE SCALE GENOMIC DNA]</scope>
    <source>
        <strain evidence="7 8">Sb_GMNB300</strain>
    </source>
</reference>
<evidence type="ECO:0000256" key="3">
    <source>
        <dbReference type="ARBA" id="ARBA00023315"/>
    </source>
</evidence>
<evidence type="ECO:0000259" key="6">
    <source>
        <dbReference type="SMART" id="SM00563"/>
    </source>
</evidence>
<keyword evidence="3 7" id="KW-0012">Acyltransferase</keyword>
<feature type="compositionally biased region" description="Basic and acidic residues" evidence="4">
    <location>
        <begin position="1"/>
        <end position="13"/>
    </location>
</feature>
<feature type="transmembrane region" description="Helical" evidence="5">
    <location>
        <begin position="168"/>
        <end position="185"/>
    </location>
</feature>
<feature type="transmembrane region" description="Helical" evidence="5">
    <location>
        <begin position="404"/>
        <end position="422"/>
    </location>
</feature>
<evidence type="ECO:0000256" key="4">
    <source>
        <dbReference type="SAM" id="MobiDB-lite"/>
    </source>
</evidence>
<comment type="caution">
    <text evidence="7">The sequence shown here is derived from an EMBL/GenBank/DDBJ whole genome shotgun (WGS) entry which is preliminary data.</text>
</comment>
<dbReference type="InterPro" id="IPR032098">
    <property type="entry name" value="Acyltransf_C"/>
</dbReference>
<dbReference type="GO" id="GO:0016746">
    <property type="term" value="F:acyltransferase activity"/>
    <property type="evidence" value="ECO:0007669"/>
    <property type="project" value="UniProtKB-KW"/>
</dbReference>
<dbReference type="GO" id="GO:0005783">
    <property type="term" value="C:endoplasmic reticulum"/>
    <property type="evidence" value="ECO:0007669"/>
    <property type="project" value="TreeGrafter"/>
</dbReference>
<sequence length="437" mass="51149">MVDNSRKLDRPPSGEKIGTATKPAGLHPSGAVRYGGFRRFIRMCSCAIWLLSCVLVILATQFIGAPLYFVNRPMYYAWMSRTKQHFGVFVTTLTQWWSPTVVRVTGDKSVRRQLKQTADGSLECQFPERMILIANHQLYSDWLYLWWIAYTAKMHGFIYIILKESLKWLPLVGVGMQFYGFIFMARKWEQDKSRMEHRLSKLAAGREDPMWLLIFPEGTNASSNGRNTSAKFAKKLGVEDLKHQLLPRSTGLRFCLEQMKETVDWVYDCTVAYEGVRRNEFGQDYFTLYSTYFEGRPPKSVNMHWRRFAVKDIPIEDPAEFELWLRERWYEKDNLLEYYMENGRFPEDDEPKDNGHITENIDTRQRHKVCGEERTVSTVGGTNSDGKWEGPVETEVKLARWWDVLDIFTVVFTVFLMVRLVFQMNGIYEKVALGIWM</sequence>
<dbReference type="SUPFAM" id="SSF69593">
    <property type="entry name" value="Glycerol-3-phosphate (1)-acyltransferase"/>
    <property type="match status" value="1"/>
</dbReference>
<organism evidence="7 8">
    <name type="scientific">Sphaerosporella brunnea</name>
    <dbReference type="NCBI Taxonomy" id="1250544"/>
    <lineage>
        <taxon>Eukaryota</taxon>
        <taxon>Fungi</taxon>
        <taxon>Dikarya</taxon>
        <taxon>Ascomycota</taxon>
        <taxon>Pezizomycotina</taxon>
        <taxon>Pezizomycetes</taxon>
        <taxon>Pezizales</taxon>
        <taxon>Pyronemataceae</taxon>
        <taxon>Sphaerosporella</taxon>
    </lineage>
</organism>
<proteinExistence type="inferred from homology"/>
<dbReference type="OrthoDB" id="189226at2759"/>
<evidence type="ECO:0000256" key="2">
    <source>
        <dbReference type="ARBA" id="ARBA00022679"/>
    </source>
</evidence>
<accession>A0A5J5EVL2</accession>
<keyword evidence="5" id="KW-0812">Transmembrane</keyword>
<keyword evidence="5" id="KW-0472">Membrane</keyword>
<feature type="transmembrane region" description="Helical" evidence="5">
    <location>
        <begin position="142"/>
        <end position="162"/>
    </location>
</feature>
<feature type="transmembrane region" description="Helical" evidence="5">
    <location>
        <begin position="47"/>
        <end position="70"/>
    </location>
</feature>
<dbReference type="EMBL" id="VXIS01000098">
    <property type="protein sequence ID" value="KAA8905536.1"/>
    <property type="molecule type" value="Genomic_DNA"/>
</dbReference>
<dbReference type="SMART" id="SM00563">
    <property type="entry name" value="PlsC"/>
    <property type="match status" value="1"/>
</dbReference>
<dbReference type="Pfam" id="PF16076">
    <property type="entry name" value="Acyltransf_C"/>
    <property type="match status" value="1"/>
</dbReference>
<evidence type="ECO:0000256" key="1">
    <source>
        <dbReference type="ARBA" id="ARBA00008655"/>
    </source>
</evidence>
<evidence type="ECO:0000256" key="5">
    <source>
        <dbReference type="SAM" id="Phobius"/>
    </source>
</evidence>
<keyword evidence="5" id="KW-1133">Transmembrane helix</keyword>
<name>A0A5J5EVL2_9PEZI</name>
<dbReference type="AlphaFoldDB" id="A0A5J5EVL2"/>
<dbReference type="InParanoid" id="A0A5J5EVL2"/>
<dbReference type="FunCoup" id="A0A5J5EVL2">
    <property type="interactions" value="366"/>
</dbReference>
<keyword evidence="2 7" id="KW-0808">Transferase</keyword>
<evidence type="ECO:0000313" key="8">
    <source>
        <dbReference type="Proteomes" id="UP000326924"/>
    </source>
</evidence>
<dbReference type="PANTHER" id="PTHR10983:SF16">
    <property type="entry name" value="LYSOCARDIOLIPIN ACYLTRANSFERASE 1"/>
    <property type="match status" value="1"/>
</dbReference>
<comment type="similarity">
    <text evidence="1">Belongs to the 1-acyl-sn-glycerol-3-phosphate acyltransferase family.</text>
</comment>
<protein>
    <submittedName>
        <fullName evidence="7">Acyltransferase-domain-containing protein</fullName>
    </submittedName>
</protein>
<dbReference type="GO" id="GO:0036149">
    <property type="term" value="P:phosphatidylinositol acyl-chain remodeling"/>
    <property type="evidence" value="ECO:0007669"/>
    <property type="project" value="TreeGrafter"/>
</dbReference>
<feature type="region of interest" description="Disordered" evidence="4">
    <location>
        <begin position="1"/>
        <end position="22"/>
    </location>
</feature>
<keyword evidence="8" id="KW-1185">Reference proteome</keyword>
<dbReference type="Proteomes" id="UP000326924">
    <property type="component" value="Unassembled WGS sequence"/>
</dbReference>
<gene>
    <name evidence="7" type="ORF">FN846DRAFT_950288</name>
</gene>
<evidence type="ECO:0000313" key="7">
    <source>
        <dbReference type="EMBL" id="KAA8905536.1"/>
    </source>
</evidence>
<dbReference type="Pfam" id="PF01553">
    <property type="entry name" value="Acyltransferase"/>
    <property type="match status" value="1"/>
</dbReference>